<organism evidence="1">
    <name type="scientific">uncultured bacterium pAB2</name>
    <dbReference type="NCBI Taxonomy" id="1448270"/>
    <lineage>
        <taxon>Bacteria</taxon>
        <taxon>environmental samples</taxon>
    </lineage>
</organism>
<proteinExistence type="predicted"/>
<evidence type="ECO:0000313" key="1">
    <source>
        <dbReference type="EMBL" id="AHH81940.1"/>
    </source>
</evidence>
<protein>
    <submittedName>
        <fullName evidence="1">Uncharacterized protein</fullName>
    </submittedName>
</protein>
<name>W5VRK6_9BACT</name>
<dbReference type="EMBL" id="KF752584">
    <property type="protein sequence ID" value="AHH81940.1"/>
    <property type="molecule type" value="Genomic_DNA"/>
</dbReference>
<sequence length="79" mass="8675">MPAYGRWLARRPVGLTRPAQLLEQPRKEFAEKGGNEPTCPVCDPAIVHFPGALPDGGRSWAETVPMQCRDHTRTAPPSP</sequence>
<dbReference type="AlphaFoldDB" id="W5VRK6"/>
<reference evidence="1" key="1">
    <citation type="submission" date="2013-10" db="EMBL/GenBank/DDBJ databases">
        <title>Metagenomics reveals new arsenic resistant genes.</title>
        <authorList>
            <person name="Sharma R."/>
        </authorList>
    </citation>
    <scope>NUCLEOTIDE SEQUENCE</scope>
</reference>
<accession>W5VRK6</accession>